<dbReference type="GO" id="GO:0008168">
    <property type="term" value="F:methyltransferase activity"/>
    <property type="evidence" value="ECO:0007669"/>
    <property type="project" value="UniProtKB-KW"/>
</dbReference>
<dbReference type="AlphaFoldDB" id="A0A2P2I027"/>
<keyword evidence="1" id="KW-0949">S-adenosyl-L-methionine</keyword>
<sequence length="804" mass="87990">MASQEVDYDEMYDDDDEEDGLELDDDEGEQEWSGMSEAYTSQPQHHGMPSHHAKASMSHDPLYTNTTQNYSAQYSHMTSKNTNYANVMPGQIAGTASVAGRHEAAPTNTSSRNSVAASVSSSKLPSVASSSVSISAVTGSLPPNYAIKDTKSNYSHNSFNGNNSYANIYNAPTSSVQFSNSGAFSNAGGNVKASSGGKQIQKSNKNSSLFNQDQNETNKQQSQKQQPRTSTHSEQTQSVSKMSVPSRSQHSSSPYSRVNEQSSQYNKEKSSSKDGRNDDSQGIMFKISQARNELKNLRQSVRGLRSQHKNDVAHLENLIEYSTSPTTRGQQENGNKATEKPTTGAEDKDVDEPQPRMDPLFQNWKPIGFMESAYMHKNGTPRQGCLVAESKGRIRILDALYNNAHHSLHGLDQYSHVWLIFVFHQNSTDPSSSGSGHMKAKVAPPRLGGAKLGVFATRSPHRPNPIGITLAKLDAVEGSTVHVSGVDILFGTPILDIKPYIPAYDAPVTDIGDITREDIMKTIRNASSTSNVDSKTGITKMDITANDHLDGSYLNLSNVNCKDVNGKASSSNTPCNRKTLKNGIIIEKLTSTAGYEHLLKLHFKPGETPENKDPSCKINDDSATNMESSSKTSDEVVRNGKDCGETGAKVIGNSAENAGSTKEIKLSTSEQLRNAKNESKAIEGMKELMLNGNKTEQSNDEVRTADWLKDADNRKLEVIFNPIAEKQIASFSKTAEEQKFRLEYIEDAGALRALIKSSVCDDLRSQYRRTRCPDLLYHFTTDGARITAAFVEEGVVEVLRVTPQ</sequence>
<evidence type="ECO:0000256" key="2">
    <source>
        <dbReference type="ARBA" id="ARBA00033753"/>
    </source>
</evidence>
<feature type="region of interest" description="Disordered" evidence="3">
    <location>
        <begin position="322"/>
        <end position="357"/>
    </location>
</feature>
<evidence type="ECO:0000259" key="4">
    <source>
        <dbReference type="PROSITE" id="PS51668"/>
    </source>
</evidence>
<dbReference type="NCBIfam" id="TIGR00104">
    <property type="entry name" value="tRNA_TsaA"/>
    <property type="match status" value="1"/>
</dbReference>
<feature type="compositionally biased region" description="Low complexity" evidence="3">
    <location>
        <begin position="243"/>
        <end position="258"/>
    </location>
</feature>
<dbReference type="PROSITE" id="PS51668">
    <property type="entry name" value="TSAA_2"/>
    <property type="match status" value="1"/>
</dbReference>
<feature type="region of interest" description="Disordered" evidence="3">
    <location>
        <begin position="605"/>
        <end position="639"/>
    </location>
</feature>
<feature type="compositionally biased region" description="Polar residues" evidence="3">
    <location>
        <begin position="322"/>
        <end position="336"/>
    </location>
</feature>
<reference evidence="6" key="1">
    <citation type="submission" date="2017-11" db="EMBL/GenBank/DDBJ databases">
        <title>The sensing device of the deep-sea amphipod.</title>
        <authorList>
            <person name="Kobayashi H."/>
            <person name="Nagahama T."/>
            <person name="Arai W."/>
            <person name="Sasagawa Y."/>
            <person name="Umeda M."/>
            <person name="Hayashi T."/>
            <person name="Nikaido I."/>
            <person name="Watanabe H."/>
            <person name="Oguri K."/>
            <person name="Kitazato H."/>
            <person name="Fujioka K."/>
            <person name="Kido Y."/>
            <person name="Takami H."/>
        </authorList>
    </citation>
    <scope>NUCLEOTIDE SEQUENCE</scope>
    <source>
        <tissue evidence="6">Whole body</tissue>
    </source>
</reference>
<feature type="compositionally biased region" description="Polar residues" evidence="3">
    <location>
        <begin position="621"/>
        <end position="631"/>
    </location>
</feature>
<dbReference type="PANTHER" id="PTHR12818:SF0">
    <property type="entry name" value="TRNA (ADENINE(37)-N6)-METHYLTRANSFERASE"/>
    <property type="match status" value="1"/>
</dbReference>
<keyword evidence="5" id="KW-0808">Transferase</keyword>
<dbReference type="InterPro" id="IPR036414">
    <property type="entry name" value="YaeB_N_sf"/>
</dbReference>
<evidence type="ECO:0000256" key="3">
    <source>
        <dbReference type="SAM" id="MobiDB-lite"/>
    </source>
</evidence>
<dbReference type="InterPro" id="IPR040372">
    <property type="entry name" value="YaeB-like"/>
</dbReference>
<dbReference type="PANTHER" id="PTHR12818">
    <property type="entry name" value="TRNA (ADENINE(37)-N6)-METHYLTRANSFERASE"/>
    <property type="match status" value="1"/>
</dbReference>
<accession>A0A2P2I027</accession>
<evidence type="ECO:0000256" key="1">
    <source>
        <dbReference type="ARBA" id="ARBA00022691"/>
    </source>
</evidence>
<evidence type="ECO:0000313" key="6">
    <source>
        <dbReference type="EMBL" id="LAC20989.1"/>
    </source>
</evidence>
<dbReference type="InterPro" id="IPR023368">
    <property type="entry name" value="UPF0066_cons_site"/>
</dbReference>
<name>A0A2P2I027_9CRUS</name>
<feature type="domain" description="TsaA-like" evidence="4">
    <location>
        <begin position="364"/>
        <end position="509"/>
    </location>
</feature>
<dbReference type="GO" id="GO:0032259">
    <property type="term" value="P:methylation"/>
    <property type="evidence" value="ECO:0007669"/>
    <property type="project" value="UniProtKB-KW"/>
</dbReference>
<feature type="compositionally biased region" description="Basic and acidic residues" evidence="3">
    <location>
        <begin position="345"/>
        <end position="355"/>
    </location>
</feature>
<feature type="region of interest" description="Disordered" evidence="3">
    <location>
        <begin position="209"/>
        <end position="280"/>
    </location>
</feature>
<organism evidence="5">
    <name type="scientific">Hirondellea gigas</name>
    <dbReference type="NCBI Taxonomy" id="1518452"/>
    <lineage>
        <taxon>Eukaryota</taxon>
        <taxon>Metazoa</taxon>
        <taxon>Ecdysozoa</taxon>
        <taxon>Arthropoda</taxon>
        <taxon>Crustacea</taxon>
        <taxon>Multicrustacea</taxon>
        <taxon>Malacostraca</taxon>
        <taxon>Eumalacostraca</taxon>
        <taxon>Peracarida</taxon>
        <taxon>Amphipoda</taxon>
        <taxon>Amphilochidea</taxon>
        <taxon>Lysianassida</taxon>
        <taxon>Lysianassidira</taxon>
        <taxon>Lysianassoidea</taxon>
        <taxon>Lysianassidae</taxon>
        <taxon>Hirondellea</taxon>
    </lineage>
</organism>
<feature type="compositionally biased region" description="Acidic residues" evidence="3">
    <location>
        <begin position="1"/>
        <end position="30"/>
    </location>
</feature>
<protein>
    <submittedName>
        <fullName evidence="5">tRNA (Adenine(37)-N6)-methyltransferase-like</fullName>
    </submittedName>
</protein>
<dbReference type="InterPro" id="IPR036413">
    <property type="entry name" value="YaeB-like_sf"/>
</dbReference>
<evidence type="ECO:0000313" key="5">
    <source>
        <dbReference type="EMBL" id="LAB67387.1"/>
    </source>
</evidence>
<dbReference type="InterPro" id="IPR023370">
    <property type="entry name" value="TrmO-like_N"/>
</dbReference>
<dbReference type="SUPFAM" id="SSF118196">
    <property type="entry name" value="YaeB-like"/>
    <property type="match status" value="1"/>
</dbReference>
<feature type="compositionally biased region" description="Polar residues" evidence="3">
    <location>
        <begin position="209"/>
        <end position="241"/>
    </location>
</feature>
<reference evidence="5" key="2">
    <citation type="journal article" date="2018" name="Biosci. Biotechnol. Biochem.">
        <title>Polysaccharide hydrolase of the hadal zone amphipods Hirondellea gigas.</title>
        <authorList>
            <person name="Kobayashi H."/>
            <person name="Nagahama T."/>
            <person name="Arai W."/>
            <person name="Sasagawa Y."/>
            <person name="Umeda M."/>
            <person name="Hayashi T."/>
            <person name="Nikaido I."/>
            <person name="Watanabe H."/>
            <person name="Oguri K."/>
            <person name="Kitazato H."/>
            <person name="Fujioka K."/>
            <person name="Kido Y."/>
            <person name="Takami H."/>
        </authorList>
    </citation>
    <scope>NUCLEOTIDE SEQUENCE</scope>
    <source>
        <tissue evidence="5">Whole body</tissue>
    </source>
</reference>
<proteinExistence type="evidence at transcript level"/>
<dbReference type="Pfam" id="PF01980">
    <property type="entry name" value="TrmO_N"/>
    <property type="match status" value="1"/>
</dbReference>
<dbReference type="EMBL" id="IACF01001698">
    <property type="protein sequence ID" value="LAB67387.1"/>
    <property type="molecule type" value="mRNA"/>
</dbReference>
<dbReference type="CDD" id="cd09281">
    <property type="entry name" value="UPF0066"/>
    <property type="match status" value="1"/>
</dbReference>
<feature type="region of interest" description="Disordered" evidence="3">
    <location>
        <begin position="1"/>
        <end position="64"/>
    </location>
</feature>
<dbReference type="Gene3D" id="2.40.30.70">
    <property type="entry name" value="YaeB-like"/>
    <property type="match status" value="1"/>
</dbReference>
<feature type="compositionally biased region" description="Basic and acidic residues" evidence="3">
    <location>
        <begin position="266"/>
        <end position="279"/>
    </location>
</feature>
<dbReference type="EMBL" id="IACT01001648">
    <property type="protein sequence ID" value="LAC20989.1"/>
    <property type="molecule type" value="mRNA"/>
</dbReference>
<feature type="compositionally biased region" description="Basic and acidic residues" evidence="3">
    <location>
        <begin position="605"/>
        <end position="620"/>
    </location>
</feature>
<keyword evidence="5" id="KW-0489">Methyltransferase</keyword>
<comment type="similarity">
    <text evidence="2">Belongs to the tRNA methyltransferase O family.</text>
</comment>
<dbReference type="PROSITE" id="PS01318">
    <property type="entry name" value="TSAA_1"/>
    <property type="match status" value="1"/>
</dbReference>